<accession>A0A931A8B8</accession>
<evidence type="ECO:0000256" key="5">
    <source>
        <dbReference type="ARBA" id="ARBA00023251"/>
    </source>
</evidence>
<dbReference type="InterPro" id="IPR000412">
    <property type="entry name" value="ABC_2_transport"/>
</dbReference>
<dbReference type="GO" id="GO:0043190">
    <property type="term" value="C:ATP-binding cassette (ABC) transporter complex"/>
    <property type="evidence" value="ECO:0007669"/>
    <property type="project" value="InterPro"/>
</dbReference>
<sequence>MRKLLIVETKLWLREWPMVLFTITLPVGLLVVLGISIPALTEPDASGLRAVDTHMPSTMTLLALLTLACTMVPGVLTTYRELGVLRRMSTTPVHPARLLGVQLLINLATGVLSTIVLIVAANLVFGSPLPRQWGWFVVVFLLGTAALMAIGLVIAAVANRKAAPGIGSLAMFPLMFLGGMWVPREVMPDGLRVVSDYSIAGPFTQALKDTWAGQSPEVMHLVVMAAGLAIFGGLAVRLFRWE</sequence>
<evidence type="ECO:0000313" key="8">
    <source>
        <dbReference type="EMBL" id="MBF8188247.1"/>
    </source>
</evidence>
<protein>
    <submittedName>
        <fullName evidence="8">ABC transporter permease</fullName>
    </submittedName>
</protein>
<comment type="subcellular location">
    <subcellularLocation>
        <location evidence="1">Membrane</location>
        <topology evidence="1">Multi-pass membrane protein</topology>
    </subcellularLocation>
</comment>
<feature type="domain" description="ABC-2 type transporter transmembrane" evidence="7">
    <location>
        <begin position="7"/>
        <end position="200"/>
    </location>
</feature>
<feature type="transmembrane region" description="Helical" evidence="6">
    <location>
        <begin position="133"/>
        <end position="158"/>
    </location>
</feature>
<feature type="transmembrane region" description="Helical" evidence="6">
    <location>
        <begin position="60"/>
        <end position="79"/>
    </location>
</feature>
<dbReference type="Proteomes" id="UP000605361">
    <property type="component" value="Unassembled WGS sequence"/>
</dbReference>
<proteinExistence type="predicted"/>
<evidence type="ECO:0000313" key="9">
    <source>
        <dbReference type="Proteomes" id="UP000605361"/>
    </source>
</evidence>
<evidence type="ECO:0000256" key="6">
    <source>
        <dbReference type="SAM" id="Phobius"/>
    </source>
</evidence>
<dbReference type="PANTHER" id="PTHR43027">
    <property type="entry name" value="DOXORUBICIN RESISTANCE ABC TRANSPORTER PERMEASE PROTEIN DRRC-RELATED"/>
    <property type="match status" value="1"/>
</dbReference>
<dbReference type="PANTHER" id="PTHR43027:SF2">
    <property type="entry name" value="TRANSPORT PERMEASE PROTEIN"/>
    <property type="match status" value="1"/>
</dbReference>
<dbReference type="InterPro" id="IPR013525">
    <property type="entry name" value="ABC2_TM"/>
</dbReference>
<dbReference type="Pfam" id="PF01061">
    <property type="entry name" value="ABC2_membrane"/>
    <property type="match status" value="1"/>
</dbReference>
<keyword evidence="9" id="KW-1185">Reference proteome</keyword>
<dbReference type="AlphaFoldDB" id="A0A931A8B8"/>
<keyword evidence="2 6" id="KW-0812">Transmembrane</keyword>
<organism evidence="8 9">
    <name type="scientific">Nonomuraea cypriaca</name>
    <dbReference type="NCBI Taxonomy" id="1187855"/>
    <lineage>
        <taxon>Bacteria</taxon>
        <taxon>Bacillati</taxon>
        <taxon>Actinomycetota</taxon>
        <taxon>Actinomycetes</taxon>
        <taxon>Streptosporangiales</taxon>
        <taxon>Streptosporangiaceae</taxon>
        <taxon>Nonomuraea</taxon>
    </lineage>
</organism>
<comment type="caution">
    <text evidence="8">The sequence shown here is derived from an EMBL/GenBank/DDBJ whole genome shotgun (WGS) entry which is preliminary data.</text>
</comment>
<dbReference type="PIRSF" id="PIRSF006648">
    <property type="entry name" value="DrrB"/>
    <property type="match status" value="1"/>
</dbReference>
<dbReference type="GO" id="GO:0046677">
    <property type="term" value="P:response to antibiotic"/>
    <property type="evidence" value="ECO:0007669"/>
    <property type="project" value="UniProtKB-KW"/>
</dbReference>
<gene>
    <name evidence="8" type="ORF">ITP53_21430</name>
</gene>
<evidence type="ECO:0000256" key="4">
    <source>
        <dbReference type="ARBA" id="ARBA00023136"/>
    </source>
</evidence>
<feature type="transmembrane region" description="Helical" evidence="6">
    <location>
        <begin position="218"/>
        <end position="239"/>
    </location>
</feature>
<name>A0A931A8B8_9ACTN</name>
<feature type="transmembrane region" description="Helical" evidence="6">
    <location>
        <begin position="165"/>
        <end position="182"/>
    </location>
</feature>
<dbReference type="RefSeq" id="WP_195897197.1">
    <property type="nucleotide sequence ID" value="NZ_JADOGI010000062.1"/>
</dbReference>
<dbReference type="InterPro" id="IPR052902">
    <property type="entry name" value="ABC-2_transporter"/>
</dbReference>
<evidence type="ECO:0000256" key="1">
    <source>
        <dbReference type="ARBA" id="ARBA00004141"/>
    </source>
</evidence>
<dbReference type="PRINTS" id="PR00164">
    <property type="entry name" value="ABC2TRNSPORT"/>
</dbReference>
<evidence type="ECO:0000259" key="7">
    <source>
        <dbReference type="Pfam" id="PF01061"/>
    </source>
</evidence>
<keyword evidence="3 6" id="KW-1133">Transmembrane helix</keyword>
<dbReference type="EMBL" id="JADOGI010000062">
    <property type="protein sequence ID" value="MBF8188247.1"/>
    <property type="molecule type" value="Genomic_DNA"/>
</dbReference>
<reference evidence="8" key="1">
    <citation type="submission" date="2020-11" db="EMBL/GenBank/DDBJ databases">
        <title>Whole-genome analyses of Nonomuraea sp. K274.</title>
        <authorList>
            <person name="Veyisoglu A."/>
        </authorList>
    </citation>
    <scope>NUCLEOTIDE SEQUENCE</scope>
    <source>
        <strain evidence="8">K274</strain>
    </source>
</reference>
<keyword evidence="4 6" id="KW-0472">Membrane</keyword>
<feature type="transmembrane region" description="Helical" evidence="6">
    <location>
        <begin position="99"/>
        <end position="121"/>
    </location>
</feature>
<evidence type="ECO:0000256" key="3">
    <source>
        <dbReference type="ARBA" id="ARBA00022989"/>
    </source>
</evidence>
<feature type="transmembrane region" description="Helical" evidence="6">
    <location>
        <begin position="20"/>
        <end position="40"/>
    </location>
</feature>
<evidence type="ECO:0000256" key="2">
    <source>
        <dbReference type="ARBA" id="ARBA00022692"/>
    </source>
</evidence>
<keyword evidence="5" id="KW-0046">Antibiotic resistance</keyword>
<dbReference type="GO" id="GO:0140359">
    <property type="term" value="F:ABC-type transporter activity"/>
    <property type="evidence" value="ECO:0007669"/>
    <property type="project" value="InterPro"/>
</dbReference>